<keyword evidence="4" id="KW-0456">Lyase</keyword>
<comment type="caution">
    <text evidence="4">The sequence shown here is derived from an EMBL/GenBank/DDBJ whole genome shotgun (WGS) entry which is preliminary data.</text>
</comment>
<keyword evidence="1" id="KW-0963">Cytoplasm</keyword>
<dbReference type="EMBL" id="JAKGUD010000006">
    <property type="protein sequence ID" value="MCF4142664.1"/>
    <property type="molecule type" value="Genomic_DNA"/>
</dbReference>
<organism evidence="4 5">
    <name type="scientific">Dethiosulfovibrio marinus</name>
    <dbReference type="NCBI Taxonomy" id="133532"/>
    <lineage>
        <taxon>Bacteria</taxon>
        <taxon>Thermotogati</taxon>
        <taxon>Synergistota</taxon>
        <taxon>Synergistia</taxon>
        <taxon>Synergistales</taxon>
        <taxon>Dethiosulfovibrionaceae</taxon>
        <taxon>Dethiosulfovibrio</taxon>
    </lineage>
</organism>
<gene>
    <name evidence="4" type="primary">deoC</name>
    <name evidence="4" type="ORF">L2W38_07525</name>
</gene>
<dbReference type="InterPro" id="IPR013785">
    <property type="entry name" value="Aldolase_TIM"/>
</dbReference>
<keyword evidence="2" id="KW-0704">Schiff base</keyword>
<dbReference type="EC" id="4.1.2.4" evidence="3"/>
<dbReference type="SUPFAM" id="SSF51569">
    <property type="entry name" value="Aldolase"/>
    <property type="match status" value="1"/>
</dbReference>
<dbReference type="PANTHER" id="PTHR10889">
    <property type="entry name" value="DEOXYRIBOSE-PHOSPHATE ALDOLASE"/>
    <property type="match status" value="1"/>
</dbReference>
<dbReference type="SMART" id="SM01133">
    <property type="entry name" value="DeoC"/>
    <property type="match status" value="1"/>
</dbReference>
<sequence length="225" mass="24780">MDSLRDLCRTIDNTLLRQDVSVVEVEEFISRSVEARFRTVVVPPWMVAHAVSMTENSETGVSVVVGFPLGYHPLGVKLTEIDHYMKIGPGVTDFDVVLNLSALKSGMWDYVESEIRSLSDRLSDRVFKLIVETPLLSEYEIRKIGRICAGVDGLDYVKTSSGFCGSPTTEDHVRILAETMMGEKRIKVSGGVRSMADLERFVVVGGDVFGTSSGLSIIKETCPVL</sequence>
<evidence type="ECO:0000313" key="5">
    <source>
        <dbReference type="Proteomes" id="UP001200430"/>
    </source>
</evidence>
<proteinExistence type="predicted"/>
<dbReference type="PIRSF" id="PIRSF001357">
    <property type="entry name" value="DeoC"/>
    <property type="match status" value="1"/>
</dbReference>
<evidence type="ECO:0000256" key="2">
    <source>
        <dbReference type="ARBA" id="ARBA00023270"/>
    </source>
</evidence>
<dbReference type="RefSeq" id="WP_236099385.1">
    <property type="nucleotide sequence ID" value="NZ_JAKGUD010000006.1"/>
</dbReference>
<evidence type="ECO:0000256" key="3">
    <source>
        <dbReference type="NCBIfam" id="TIGR00126"/>
    </source>
</evidence>
<dbReference type="GO" id="GO:0004139">
    <property type="term" value="F:deoxyribose-phosphate aldolase activity"/>
    <property type="evidence" value="ECO:0007669"/>
    <property type="project" value="UniProtKB-EC"/>
</dbReference>
<keyword evidence="5" id="KW-1185">Reference proteome</keyword>
<protein>
    <recommendedName>
        <fullName evidence="3">Deoxyribose-phosphate aldolase</fullName>
        <ecNumber evidence="3">4.1.2.4</ecNumber>
    </recommendedName>
</protein>
<evidence type="ECO:0000256" key="1">
    <source>
        <dbReference type="ARBA" id="ARBA00022490"/>
    </source>
</evidence>
<reference evidence="4 5" key="1">
    <citation type="submission" date="2022-01" db="EMBL/GenBank/DDBJ databases">
        <title>Dethiosulfovibrio faecalis sp. nov., a novel proteolytic, non-sulfur-reducing bacterium isolated from a marine aquaculture solid waste bioreactor.</title>
        <authorList>
            <person name="Grabowski S."/>
            <person name="Apolinario E."/>
            <person name="Schneider N."/>
            <person name="Marshall C.W."/>
            <person name="Sowers K.R."/>
        </authorList>
    </citation>
    <scope>NUCLEOTIDE SEQUENCE [LARGE SCALE GENOMIC DNA]</scope>
    <source>
        <strain evidence="4 5">DSM 12537</strain>
    </source>
</reference>
<dbReference type="InterPro" id="IPR002915">
    <property type="entry name" value="DeoC/FbaB/LacD_aldolase"/>
</dbReference>
<dbReference type="Proteomes" id="UP001200430">
    <property type="component" value="Unassembled WGS sequence"/>
</dbReference>
<evidence type="ECO:0000313" key="4">
    <source>
        <dbReference type="EMBL" id="MCF4142664.1"/>
    </source>
</evidence>
<name>A0ABS9EN90_9BACT</name>
<dbReference type="Gene3D" id="3.20.20.70">
    <property type="entry name" value="Aldolase class I"/>
    <property type="match status" value="1"/>
</dbReference>
<dbReference type="NCBIfam" id="TIGR00126">
    <property type="entry name" value="deoC"/>
    <property type="match status" value="1"/>
</dbReference>
<dbReference type="InterPro" id="IPR011343">
    <property type="entry name" value="DeoC"/>
</dbReference>
<accession>A0ABS9EN90</accession>
<dbReference type="PANTHER" id="PTHR10889:SF1">
    <property type="entry name" value="DEOXYRIBOSE-PHOSPHATE ALDOLASE"/>
    <property type="match status" value="1"/>
</dbReference>